<dbReference type="RefSeq" id="WP_152276344.1">
    <property type="nucleotide sequence ID" value="NZ_WEKV01000008.1"/>
</dbReference>
<proteinExistence type="predicted"/>
<reference evidence="2 3" key="1">
    <citation type="submission" date="2019-10" db="EMBL/GenBank/DDBJ databases">
        <title>Draft Genome Sequence of the Caffeine Degrading Methylotroph Methylorubrum populi PINKEL.</title>
        <authorList>
            <person name="Dawson S.C."/>
            <person name="Zhang X."/>
            <person name="Wright M.E."/>
            <person name="Sharma G."/>
            <person name="Langner J.T."/>
            <person name="Ditty J.L."/>
            <person name="Subuyuj G.A."/>
        </authorList>
    </citation>
    <scope>NUCLEOTIDE SEQUENCE [LARGE SCALE GENOMIC DNA]</scope>
    <source>
        <strain evidence="2 3">Pinkel</strain>
    </source>
</reference>
<gene>
    <name evidence="2" type="ORF">F8B43_1220</name>
</gene>
<name>A0A833J7J3_9HYPH</name>
<dbReference type="EMBL" id="WEKV01000008">
    <property type="protein sequence ID" value="KAB7785819.1"/>
    <property type="molecule type" value="Genomic_DNA"/>
</dbReference>
<protein>
    <submittedName>
        <fullName evidence="2">Uncharacterized protein</fullName>
    </submittedName>
</protein>
<feature type="compositionally biased region" description="Basic and acidic residues" evidence="1">
    <location>
        <begin position="78"/>
        <end position="93"/>
    </location>
</feature>
<dbReference type="AlphaFoldDB" id="A0A833J7J3"/>
<feature type="region of interest" description="Disordered" evidence="1">
    <location>
        <begin position="1"/>
        <end position="30"/>
    </location>
</feature>
<sequence>MPDPSEPRGEPTPSVSSKPNSKTIRKRAPDARRLRVQLRIHIERQIARFDAALDAEPPPAGFDSGKVLRDLGGLKNLLDDMKGPNRAAGKGETDGTTGQPSLSVADLVALRADIARRYAAFAAAEPDDGVLDPPLDGASAPA</sequence>
<feature type="region of interest" description="Disordered" evidence="1">
    <location>
        <begin position="78"/>
        <end position="100"/>
    </location>
</feature>
<accession>A0A833J7J3</accession>
<comment type="caution">
    <text evidence="2">The sequence shown here is derived from an EMBL/GenBank/DDBJ whole genome shotgun (WGS) entry which is preliminary data.</text>
</comment>
<organism evidence="2 3">
    <name type="scientific">Methylorubrum populi</name>
    <dbReference type="NCBI Taxonomy" id="223967"/>
    <lineage>
        <taxon>Bacteria</taxon>
        <taxon>Pseudomonadati</taxon>
        <taxon>Pseudomonadota</taxon>
        <taxon>Alphaproteobacteria</taxon>
        <taxon>Hyphomicrobiales</taxon>
        <taxon>Methylobacteriaceae</taxon>
        <taxon>Methylorubrum</taxon>
    </lineage>
</organism>
<evidence type="ECO:0000313" key="3">
    <source>
        <dbReference type="Proteomes" id="UP000469949"/>
    </source>
</evidence>
<evidence type="ECO:0000313" key="2">
    <source>
        <dbReference type="EMBL" id="KAB7785819.1"/>
    </source>
</evidence>
<evidence type="ECO:0000256" key="1">
    <source>
        <dbReference type="SAM" id="MobiDB-lite"/>
    </source>
</evidence>
<dbReference type="Proteomes" id="UP000469949">
    <property type="component" value="Unassembled WGS sequence"/>
</dbReference>
<feature type="compositionally biased region" description="Polar residues" evidence="1">
    <location>
        <begin position="13"/>
        <end position="22"/>
    </location>
</feature>